<name>A0A9J6GBS9_HAELO</name>
<organism evidence="2 3">
    <name type="scientific">Haemaphysalis longicornis</name>
    <name type="common">Bush tick</name>
    <dbReference type="NCBI Taxonomy" id="44386"/>
    <lineage>
        <taxon>Eukaryota</taxon>
        <taxon>Metazoa</taxon>
        <taxon>Ecdysozoa</taxon>
        <taxon>Arthropoda</taxon>
        <taxon>Chelicerata</taxon>
        <taxon>Arachnida</taxon>
        <taxon>Acari</taxon>
        <taxon>Parasitiformes</taxon>
        <taxon>Ixodida</taxon>
        <taxon>Ixodoidea</taxon>
        <taxon>Ixodidae</taxon>
        <taxon>Haemaphysalinae</taxon>
        <taxon>Haemaphysalis</taxon>
    </lineage>
</organism>
<dbReference type="SUPFAM" id="SSF56219">
    <property type="entry name" value="DNase I-like"/>
    <property type="match status" value="1"/>
</dbReference>
<dbReference type="Proteomes" id="UP000821853">
    <property type="component" value="Chromosome 3"/>
</dbReference>
<accession>A0A9J6GBS9</accession>
<dbReference type="OMA" id="HLNIRSA"/>
<comment type="caution">
    <text evidence="2">The sequence shown here is derived from an EMBL/GenBank/DDBJ whole genome shotgun (WGS) entry which is preliminary data.</text>
</comment>
<dbReference type="OrthoDB" id="414730at2759"/>
<dbReference type="PANTHER" id="PTHR33776">
    <property type="entry name" value="ENDO/EXONUCLEASE/PHOSPHATASE DOMAIN-CONTAINING PROTEIN"/>
    <property type="match status" value="1"/>
</dbReference>
<evidence type="ECO:0000259" key="1">
    <source>
        <dbReference type="Pfam" id="PF03372"/>
    </source>
</evidence>
<evidence type="ECO:0000313" key="3">
    <source>
        <dbReference type="Proteomes" id="UP000821853"/>
    </source>
</evidence>
<proteinExistence type="predicted"/>
<dbReference type="InterPro" id="IPR036691">
    <property type="entry name" value="Endo/exonu/phosph_ase_sf"/>
</dbReference>
<dbReference type="VEuPathDB" id="VectorBase:HLOH_055728"/>
<dbReference type="GO" id="GO:0003824">
    <property type="term" value="F:catalytic activity"/>
    <property type="evidence" value="ECO:0007669"/>
    <property type="project" value="InterPro"/>
</dbReference>
<dbReference type="Gene3D" id="3.60.10.10">
    <property type="entry name" value="Endonuclease/exonuclease/phosphatase"/>
    <property type="match status" value="1"/>
</dbReference>
<dbReference type="EMBL" id="JABSTR010000005">
    <property type="protein sequence ID" value="KAH9371852.1"/>
    <property type="molecule type" value="Genomic_DNA"/>
</dbReference>
<keyword evidence="3" id="KW-1185">Reference proteome</keyword>
<sequence>MTASPRDVNDLVESNPDVRFSCLHLNIRSARHKQDELSVFLDEFTFELDAVMLTETCYPCNDEIYKRDGYRSFFVNRSSRNGGGLAILLKNMFDCDILSDFSFIMNVVECLTVISKNSIYSAAYRPLDPDLNIFIDFLDRLLIYMNNNKYNLILGGDFNIDLLK</sequence>
<gene>
    <name evidence="2" type="ORF">HPB48_011416</name>
</gene>
<dbReference type="AlphaFoldDB" id="A0A9J6GBS9"/>
<dbReference type="InterPro" id="IPR005135">
    <property type="entry name" value="Endo/exonuclease/phosphatase"/>
</dbReference>
<evidence type="ECO:0000313" key="2">
    <source>
        <dbReference type="EMBL" id="KAH9371852.1"/>
    </source>
</evidence>
<feature type="domain" description="Endonuclease/exonuclease/phosphatase" evidence="1">
    <location>
        <begin position="26"/>
        <end position="160"/>
    </location>
</feature>
<protein>
    <recommendedName>
        <fullName evidence="1">Endonuclease/exonuclease/phosphatase domain-containing protein</fullName>
    </recommendedName>
</protein>
<dbReference type="PANTHER" id="PTHR33776:SF3">
    <property type="entry name" value="PHD-TYPE DOMAIN-CONTAINING PROTEIN"/>
    <property type="match status" value="1"/>
</dbReference>
<reference evidence="2 3" key="1">
    <citation type="journal article" date="2020" name="Cell">
        <title>Large-Scale Comparative Analyses of Tick Genomes Elucidate Their Genetic Diversity and Vector Capacities.</title>
        <authorList>
            <consortium name="Tick Genome and Microbiome Consortium (TIGMIC)"/>
            <person name="Jia N."/>
            <person name="Wang J."/>
            <person name="Shi W."/>
            <person name="Du L."/>
            <person name="Sun Y."/>
            <person name="Zhan W."/>
            <person name="Jiang J.F."/>
            <person name="Wang Q."/>
            <person name="Zhang B."/>
            <person name="Ji P."/>
            <person name="Bell-Sakyi L."/>
            <person name="Cui X.M."/>
            <person name="Yuan T.T."/>
            <person name="Jiang B.G."/>
            <person name="Yang W.F."/>
            <person name="Lam T.T."/>
            <person name="Chang Q.C."/>
            <person name="Ding S.J."/>
            <person name="Wang X.J."/>
            <person name="Zhu J.G."/>
            <person name="Ruan X.D."/>
            <person name="Zhao L."/>
            <person name="Wei J.T."/>
            <person name="Ye R.Z."/>
            <person name="Que T.C."/>
            <person name="Du C.H."/>
            <person name="Zhou Y.H."/>
            <person name="Cheng J.X."/>
            <person name="Dai P.F."/>
            <person name="Guo W.B."/>
            <person name="Han X.H."/>
            <person name="Huang E.J."/>
            <person name="Li L.F."/>
            <person name="Wei W."/>
            <person name="Gao Y.C."/>
            <person name="Liu J.Z."/>
            <person name="Shao H.Z."/>
            <person name="Wang X."/>
            <person name="Wang C.C."/>
            <person name="Yang T.C."/>
            <person name="Huo Q.B."/>
            <person name="Li W."/>
            <person name="Chen H.Y."/>
            <person name="Chen S.E."/>
            <person name="Zhou L.G."/>
            <person name="Ni X.B."/>
            <person name="Tian J.H."/>
            <person name="Sheng Y."/>
            <person name="Liu T."/>
            <person name="Pan Y.S."/>
            <person name="Xia L.Y."/>
            <person name="Li J."/>
            <person name="Zhao F."/>
            <person name="Cao W.C."/>
        </authorList>
    </citation>
    <scope>NUCLEOTIDE SEQUENCE [LARGE SCALE GENOMIC DNA]</scope>
    <source>
        <strain evidence="2">HaeL-2018</strain>
    </source>
</reference>
<dbReference type="Pfam" id="PF03372">
    <property type="entry name" value="Exo_endo_phos"/>
    <property type="match status" value="1"/>
</dbReference>